<evidence type="ECO:0000256" key="5">
    <source>
        <dbReference type="ARBA" id="ARBA00022989"/>
    </source>
</evidence>
<dbReference type="InterPro" id="IPR003370">
    <property type="entry name" value="Chromate_transpt"/>
</dbReference>
<gene>
    <name evidence="9" type="ORF">GCM10008939_27400</name>
</gene>
<evidence type="ECO:0008006" key="11">
    <source>
        <dbReference type="Google" id="ProtNLM"/>
    </source>
</evidence>
<evidence type="ECO:0000256" key="4">
    <source>
        <dbReference type="ARBA" id="ARBA00022692"/>
    </source>
</evidence>
<sequence length="203" mass="20314">MTAGQAYPPGMAASPVGPAPSRTTPGRARIPLSALFRGFLLASLNAFGGGLNAHLLNLVRREGWLADQEFAEFSTFAQTLPGSNNGNLSALLGYQLRGVPGAAVALTALLLPGSLLMAALAGAYFGGSLATDPHVSGALQGAAAAALGIGASAGLNVLRFTLTHLQATVVAVLTCLLALFVPGGTVIALAVLLPLGVLFGRST</sequence>
<feature type="transmembrane region" description="Helical" evidence="8">
    <location>
        <begin position="137"/>
        <end position="158"/>
    </location>
</feature>
<name>A0A917PJM9_9DEIO</name>
<reference evidence="9" key="2">
    <citation type="submission" date="2020-09" db="EMBL/GenBank/DDBJ databases">
        <authorList>
            <person name="Sun Q."/>
            <person name="Ohkuma M."/>
        </authorList>
    </citation>
    <scope>NUCLEOTIDE SEQUENCE</scope>
    <source>
        <strain evidence="9">JCM 14371</strain>
    </source>
</reference>
<keyword evidence="4 8" id="KW-0812">Transmembrane</keyword>
<dbReference type="PANTHER" id="PTHR43663">
    <property type="entry name" value="CHROMATE TRANSPORT PROTEIN-RELATED"/>
    <property type="match status" value="1"/>
</dbReference>
<evidence type="ECO:0000313" key="9">
    <source>
        <dbReference type="EMBL" id="GGJ82011.1"/>
    </source>
</evidence>
<evidence type="ECO:0000256" key="2">
    <source>
        <dbReference type="ARBA" id="ARBA00005262"/>
    </source>
</evidence>
<keyword evidence="10" id="KW-1185">Reference proteome</keyword>
<feature type="transmembrane region" description="Helical" evidence="8">
    <location>
        <begin position="102"/>
        <end position="125"/>
    </location>
</feature>
<comment type="caution">
    <text evidence="9">The sequence shown here is derived from an EMBL/GenBank/DDBJ whole genome shotgun (WGS) entry which is preliminary data.</text>
</comment>
<keyword evidence="5 8" id="KW-1133">Transmembrane helix</keyword>
<evidence type="ECO:0000256" key="8">
    <source>
        <dbReference type="SAM" id="Phobius"/>
    </source>
</evidence>
<dbReference type="Proteomes" id="UP000635726">
    <property type="component" value="Unassembled WGS sequence"/>
</dbReference>
<reference evidence="9" key="1">
    <citation type="journal article" date="2014" name="Int. J. Syst. Evol. Microbiol.">
        <title>Complete genome sequence of Corynebacterium casei LMG S-19264T (=DSM 44701T), isolated from a smear-ripened cheese.</title>
        <authorList>
            <consortium name="US DOE Joint Genome Institute (JGI-PGF)"/>
            <person name="Walter F."/>
            <person name="Albersmeier A."/>
            <person name="Kalinowski J."/>
            <person name="Ruckert C."/>
        </authorList>
    </citation>
    <scope>NUCLEOTIDE SEQUENCE</scope>
    <source>
        <strain evidence="9">JCM 14371</strain>
    </source>
</reference>
<keyword evidence="3" id="KW-1003">Cell membrane</keyword>
<dbReference type="PANTHER" id="PTHR43663:SF1">
    <property type="entry name" value="CHROMATE TRANSPORTER"/>
    <property type="match status" value="1"/>
</dbReference>
<comment type="subcellular location">
    <subcellularLocation>
        <location evidence="1">Cell membrane</location>
        <topology evidence="1">Multi-pass membrane protein</topology>
    </subcellularLocation>
</comment>
<keyword evidence="6 8" id="KW-0472">Membrane</keyword>
<feature type="transmembrane region" description="Helical" evidence="8">
    <location>
        <begin position="170"/>
        <end position="199"/>
    </location>
</feature>
<dbReference type="GO" id="GO:0015109">
    <property type="term" value="F:chromate transmembrane transporter activity"/>
    <property type="evidence" value="ECO:0007669"/>
    <property type="project" value="InterPro"/>
</dbReference>
<organism evidence="9 10">
    <name type="scientific">Deinococcus aquiradiocola</name>
    <dbReference type="NCBI Taxonomy" id="393059"/>
    <lineage>
        <taxon>Bacteria</taxon>
        <taxon>Thermotogati</taxon>
        <taxon>Deinococcota</taxon>
        <taxon>Deinococci</taxon>
        <taxon>Deinococcales</taxon>
        <taxon>Deinococcaceae</taxon>
        <taxon>Deinococcus</taxon>
    </lineage>
</organism>
<dbReference type="GO" id="GO:0005886">
    <property type="term" value="C:plasma membrane"/>
    <property type="evidence" value="ECO:0007669"/>
    <property type="project" value="UniProtKB-SubCell"/>
</dbReference>
<dbReference type="Pfam" id="PF02417">
    <property type="entry name" value="Chromate_transp"/>
    <property type="match status" value="1"/>
</dbReference>
<evidence type="ECO:0000256" key="3">
    <source>
        <dbReference type="ARBA" id="ARBA00022475"/>
    </source>
</evidence>
<dbReference type="EMBL" id="BMOE01000010">
    <property type="protein sequence ID" value="GGJ82011.1"/>
    <property type="molecule type" value="Genomic_DNA"/>
</dbReference>
<proteinExistence type="inferred from homology"/>
<dbReference type="InterPro" id="IPR052518">
    <property type="entry name" value="CHR_Transporter"/>
</dbReference>
<comment type="similarity">
    <text evidence="2">Belongs to the chromate ion transporter (CHR) (TC 2.A.51) family.</text>
</comment>
<evidence type="ECO:0000256" key="6">
    <source>
        <dbReference type="ARBA" id="ARBA00023136"/>
    </source>
</evidence>
<feature type="region of interest" description="Disordered" evidence="7">
    <location>
        <begin position="1"/>
        <end position="24"/>
    </location>
</feature>
<dbReference type="AlphaFoldDB" id="A0A917PJM9"/>
<accession>A0A917PJM9</accession>
<protein>
    <recommendedName>
        <fullName evidence="11">Chromate transporter</fullName>
    </recommendedName>
</protein>
<evidence type="ECO:0000256" key="1">
    <source>
        <dbReference type="ARBA" id="ARBA00004651"/>
    </source>
</evidence>
<evidence type="ECO:0000256" key="7">
    <source>
        <dbReference type="SAM" id="MobiDB-lite"/>
    </source>
</evidence>
<evidence type="ECO:0000313" key="10">
    <source>
        <dbReference type="Proteomes" id="UP000635726"/>
    </source>
</evidence>